<keyword evidence="5" id="KW-1278">Translocase</keyword>
<sequence>MNGPSIDYGALSPLLIILGAAIVGVLLEAFLPRAARHAAQLVLAIAALATALRATILLAGTTTTPAIGSLHIDGPALFAQGTLLVLAALALPAIAERAPNGGLHAFTPQGSAIPGSAAERTAARVAASHTEVFPMLLFSLGGMMILPAAGDLITLFIALEILSLPLYVLCGLARHQRLLSHEAAVKYFLLGAFSSAILLYGIALIYGHSGTVELTGIATSLATTEGAGLALLGAGLLAVGLLFKISAAPFHSWTPDVYQGAPTPLTGFMAATTKVAAFVALLRITTVALPALHDQWLALLWAIAALTMAVGTLAAITQSDLKRILAYSAIAHAGFLLTGVLAASPAGTAATLFYLATYGMSTIGAFTTLALLRRHTGDATALAHWARLGRRAPLLAAALTLFLLSFAGIPLTSGFIGKLTVFQAAATSGYLSIVVIGVLASALAALFYLRVITVLYLSGEDTEPSDETATPTQDRGTGSESGIGAREHGQATATVAPSPAEIAPRPALYAVVGITAALTIALGIIPGPLLVLAENAATFWR</sequence>
<comment type="subunit">
    <text evidence="5">NDH-1 is composed of 14 different subunits. Subunits NuoA, H, J, K, L, M, N constitute the membrane sector of the complex.</text>
</comment>
<dbReference type="GO" id="GO:0012505">
    <property type="term" value="C:endomembrane system"/>
    <property type="evidence" value="ECO:0007669"/>
    <property type="project" value="UniProtKB-SubCell"/>
</dbReference>
<feature type="transmembrane region" description="Helical" evidence="5">
    <location>
        <begin position="352"/>
        <end position="372"/>
    </location>
</feature>
<feature type="compositionally biased region" description="Polar residues" evidence="7">
    <location>
        <begin position="467"/>
        <end position="480"/>
    </location>
</feature>
<feature type="transmembrane region" description="Helical" evidence="5">
    <location>
        <begin position="185"/>
        <end position="206"/>
    </location>
</feature>
<dbReference type="Proteomes" id="UP000642993">
    <property type="component" value="Unassembled WGS sequence"/>
</dbReference>
<feature type="domain" description="NADH:quinone oxidoreductase/Mrp antiporter transmembrane" evidence="8">
    <location>
        <begin position="149"/>
        <end position="443"/>
    </location>
</feature>
<evidence type="ECO:0000256" key="2">
    <source>
        <dbReference type="ARBA" id="ARBA00022692"/>
    </source>
</evidence>
<dbReference type="NCBIfam" id="NF004441">
    <property type="entry name" value="PRK05777.1-4"/>
    <property type="match status" value="1"/>
</dbReference>
<reference evidence="9" key="1">
    <citation type="submission" date="2020-09" db="EMBL/GenBank/DDBJ databases">
        <title>Hoyosella lacisalsi sp. nov., a halotolerant actinobacterium isolated from soil of Lake Gudzhirganskoe.</title>
        <authorList>
            <person name="Yang Q."/>
            <person name="Guo P.Y."/>
            <person name="Liu S.W."/>
            <person name="Li F.N."/>
            <person name="Sun C.H."/>
        </authorList>
    </citation>
    <scope>NUCLEOTIDE SEQUENCE</scope>
    <source>
        <strain evidence="9">G463</strain>
    </source>
</reference>
<feature type="transmembrane region" description="Helical" evidence="5">
    <location>
        <begin position="296"/>
        <end position="317"/>
    </location>
</feature>
<feature type="region of interest" description="Disordered" evidence="7">
    <location>
        <begin position="461"/>
        <end position="496"/>
    </location>
</feature>
<evidence type="ECO:0000256" key="4">
    <source>
        <dbReference type="ARBA" id="ARBA00023136"/>
    </source>
</evidence>
<comment type="catalytic activity">
    <reaction evidence="5">
        <text>a quinone + NADH + 5 H(+)(in) = a quinol + NAD(+) + 4 H(+)(out)</text>
        <dbReference type="Rhea" id="RHEA:57888"/>
        <dbReference type="ChEBI" id="CHEBI:15378"/>
        <dbReference type="ChEBI" id="CHEBI:24646"/>
        <dbReference type="ChEBI" id="CHEBI:57540"/>
        <dbReference type="ChEBI" id="CHEBI:57945"/>
        <dbReference type="ChEBI" id="CHEBI:132124"/>
    </reaction>
</comment>
<evidence type="ECO:0000256" key="6">
    <source>
        <dbReference type="RuleBase" id="RU000320"/>
    </source>
</evidence>
<accession>A0A927JBE2</accession>
<keyword evidence="9" id="KW-0560">Oxidoreductase</keyword>
<feature type="transmembrane region" description="Helical" evidence="5">
    <location>
        <begin position="155"/>
        <end position="173"/>
    </location>
</feature>
<dbReference type="GO" id="GO:0042773">
    <property type="term" value="P:ATP synthesis coupled electron transport"/>
    <property type="evidence" value="ECO:0007669"/>
    <property type="project" value="InterPro"/>
</dbReference>
<protein>
    <recommendedName>
        <fullName evidence="5">NADH-quinone oxidoreductase subunit N</fullName>
        <ecNumber evidence="5">7.1.1.-</ecNumber>
    </recommendedName>
    <alternativeName>
        <fullName evidence="5">NADH dehydrogenase I subunit N</fullName>
    </alternativeName>
    <alternativeName>
        <fullName evidence="5">NDH-1 subunit N</fullName>
    </alternativeName>
</protein>
<keyword evidence="5" id="KW-1003">Cell membrane</keyword>
<dbReference type="InterPro" id="IPR001750">
    <property type="entry name" value="ND/Mrp_TM"/>
</dbReference>
<dbReference type="EC" id="7.1.1.-" evidence="5"/>
<dbReference type="GO" id="GO:0050136">
    <property type="term" value="F:NADH dehydrogenase (quinone) (non-electrogenic) activity"/>
    <property type="evidence" value="ECO:0007669"/>
    <property type="project" value="UniProtKB-UniRule"/>
</dbReference>
<feature type="transmembrane region" description="Helical" evidence="5">
    <location>
        <begin position="132"/>
        <end position="149"/>
    </location>
</feature>
<dbReference type="InterPro" id="IPR010096">
    <property type="entry name" value="NADH-Q_OxRdtase_suN/2"/>
</dbReference>
<feature type="transmembrane region" description="Helical" evidence="5">
    <location>
        <begin position="265"/>
        <end position="284"/>
    </location>
</feature>
<feature type="transmembrane region" description="Helical" evidence="5">
    <location>
        <begin position="393"/>
        <end position="417"/>
    </location>
</feature>
<feature type="transmembrane region" description="Helical" evidence="5">
    <location>
        <begin position="429"/>
        <end position="449"/>
    </location>
</feature>
<evidence type="ECO:0000259" key="8">
    <source>
        <dbReference type="Pfam" id="PF00361"/>
    </source>
</evidence>
<comment type="subcellular location">
    <subcellularLocation>
        <location evidence="5">Cell membrane</location>
        <topology evidence="5">Multi-pass membrane protein</topology>
    </subcellularLocation>
    <subcellularLocation>
        <location evidence="1">Endomembrane system</location>
        <topology evidence="1">Multi-pass membrane protein</topology>
    </subcellularLocation>
    <subcellularLocation>
        <location evidence="6">Membrane</location>
        <topology evidence="6">Multi-pass membrane protein</topology>
    </subcellularLocation>
</comment>
<evidence type="ECO:0000313" key="9">
    <source>
        <dbReference type="EMBL" id="MBD8506198.1"/>
    </source>
</evidence>
<dbReference type="PANTHER" id="PTHR22773">
    <property type="entry name" value="NADH DEHYDROGENASE"/>
    <property type="match status" value="1"/>
</dbReference>
<feature type="transmembrane region" description="Helical" evidence="5">
    <location>
        <begin position="76"/>
        <end position="95"/>
    </location>
</feature>
<keyword evidence="5" id="KW-0874">Quinone</keyword>
<evidence type="ECO:0000256" key="3">
    <source>
        <dbReference type="ARBA" id="ARBA00022989"/>
    </source>
</evidence>
<dbReference type="GO" id="GO:0005886">
    <property type="term" value="C:plasma membrane"/>
    <property type="evidence" value="ECO:0007669"/>
    <property type="project" value="UniProtKB-SubCell"/>
</dbReference>
<dbReference type="Pfam" id="PF00361">
    <property type="entry name" value="Proton_antipo_M"/>
    <property type="match status" value="1"/>
</dbReference>
<proteinExistence type="inferred from homology"/>
<comment type="caution">
    <text evidence="9">The sequence shown here is derived from an EMBL/GenBank/DDBJ whole genome shotgun (WGS) entry which is preliminary data.</text>
</comment>
<dbReference type="GO" id="GO:0008137">
    <property type="term" value="F:NADH dehydrogenase (ubiquinone) activity"/>
    <property type="evidence" value="ECO:0007669"/>
    <property type="project" value="InterPro"/>
</dbReference>
<feature type="transmembrane region" description="Helical" evidence="5">
    <location>
        <begin position="324"/>
        <end position="346"/>
    </location>
</feature>
<keyword evidence="2 5" id="KW-0812">Transmembrane</keyword>
<comment type="similarity">
    <text evidence="5">Belongs to the complex I subunit 2 family.</text>
</comment>
<feature type="transmembrane region" description="Helical" evidence="5">
    <location>
        <begin position="12"/>
        <end position="31"/>
    </location>
</feature>
<dbReference type="AlphaFoldDB" id="A0A927JBE2"/>
<comment type="function">
    <text evidence="5">NDH-1 shuttles electrons from NADH, via FMN and iron-sulfur (Fe-S) centers, to quinones in the respiratory chain. The immediate electron acceptor for the enzyme in this species is believed to be a menaquinone. Couples the redox reaction to proton translocation (for every two electrons transferred, four hydrogen ions are translocated across the cytoplasmic membrane), and thus conserves the redox energy in a proton gradient.</text>
</comment>
<keyword evidence="10" id="KW-1185">Reference proteome</keyword>
<dbReference type="GO" id="GO:0048038">
    <property type="term" value="F:quinone binding"/>
    <property type="evidence" value="ECO:0007669"/>
    <property type="project" value="UniProtKB-KW"/>
</dbReference>
<organism evidence="9 10">
    <name type="scientific">Lolliginicoccus lacisalsi</name>
    <dbReference type="NCBI Taxonomy" id="2742202"/>
    <lineage>
        <taxon>Bacteria</taxon>
        <taxon>Bacillati</taxon>
        <taxon>Actinomycetota</taxon>
        <taxon>Actinomycetes</taxon>
        <taxon>Mycobacteriales</taxon>
        <taxon>Hoyosellaceae</taxon>
        <taxon>Lolliginicoccus</taxon>
    </lineage>
</organism>
<gene>
    <name evidence="5 9" type="primary">nuoN</name>
    <name evidence="9" type="ORF">HT102_06855</name>
</gene>
<feature type="transmembrane region" description="Helical" evidence="5">
    <location>
        <begin position="38"/>
        <end position="56"/>
    </location>
</feature>
<feature type="transmembrane region" description="Helical" evidence="5">
    <location>
        <begin position="226"/>
        <end position="245"/>
    </location>
</feature>
<name>A0A927JBE2_9ACTN</name>
<dbReference type="NCBIfam" id="TIGR01770">
    <property type="entry name" value="NDH_I_N"/>
    <property type="match status" value="1"/>
</dbReference>
<evidence type="ECO:0000256" key="7">
    <source>
        <dbReference type="SAM" id="MobiDB-lite"/>
    </source>
</evidence>
<feature type="transmembrane region" description="Helical" evidence="5">
    <location>
        <begin position="507"/>
        <end position="531"/>
    </location>
</feature>
<evidence type="ECO:0000256" key="1">
    <source>
        <dbReference type="ARBA" id="ARBA00004127"/>
    </source>
</evidence>
<keyword evidence="5" id="KW-0813">Transport</keyword>
<evidence type="ECO:0000313" key="10">
    <source>
        <dbReference type="Proteomes" id="UP000642993"/>
    </source>
</evidence>
<keyword evidence="5" id="KW-0520">NAD</keyword>
<dbReference type="EMBL" id="JACYWE010000003">
    <property type="protein sequence ID" value="MBD8506198.1"/>
    <property type="molecule type" value="Genomic_DNA"/>
</dbReference>
<keyword evidence="4 5" id="KW-0472">Membrane</keyword>
<evidence type="ECO:0000256" key="5">
    <source>
        <dbReference type="HAMAP-Rule" id="MF_00445"/>
    </source>
</evidence>
<dbReference type="HAMAP" id="MF_00445">
    <property type="entry name" value="NDH1_NuoN_1"/>
    <property type="match status" value="1"/>
</dbReference>
<keyword evidence="3 5" id="KW-1133">Transmembrane helix</keyword>